<keyword evidence="3" id="KW-1185">Reference proteome</keyword>
<sequence>MALGQFGRVRFMIFFSPTVCKNHLEIAFPGHNHPLFAGISCSKFLHVLSGFQVCFGLAPAACARRKGEARRRQVWGSKQTCGGAACWTPRSAGLPSRDGPKRTFVLRTDAALQLHRSGHSQLPKKLNDASKEAQRSLQSMGDAKTLGTKPSNGYVASEMSNNLGVLTHAHRCT</sequence>
<dbReference type="AlphaFoldDB" id="A0A1W2DV54"/>
<protein>
    <submittedName>
        <fullName evidence="2">Uncharacterized protein</fullName>
    </submittedName>
</protein>
<proteinExistence type="predicted"/>
<dbReference type="EMBL" id="FWYD01000018">
    <property type="protein sequence ID" value="SMD00918.1"/>
    <property type="molecule type" value="Genomic_DNA"/>
</dbReference>
<accession>A0A1W2DV54</accession>
<evidence type="ECO:0000313" key="3">
    <source>
        <dbReference type="Proteomes" id="UP000192330"/>
    </source>
</evidence>
<feature type="compositionally biased region" description="Basic and acidic residues" evidence="1">
    <location>
        <begin position="125"/>
        <end position="134"/>
    </location>
</feature>
<reference evidence="2 3" key="1">
    <citation type="submission" date="2017-04" db="EMBL/GenBank/DDBJ databases">
        <authorList>
            <person name="Afonso C.L."/>
            <person name="Miller P.J."/>
            <person name="Scott M.A."/>
            <person name="Spackman E."/>
            <person name="Goraichik I."/>
            <person name="Dimitrov K.M."/>
            <person name="Suarez D.L."/>
            <person name="Swayne D.E."/>
        </authorList>
    </citation>
    <scope>NUCLEOTIDE SEQUENCE [LARGE SCALE GENOMIC DNA]</scope>
    <source>
        <strain evidence="2 3">CGMCC 1.12644</strain>
    </source>
</reference>
<feature type="region of interest" description="Disordered" evidence="1">
    <location>
        <begin position="117"/>
        <end position="151"/>
    </location>
</feature>
<name>A0A1W2DV54_9RHOB</name>
<evidence type="ECO:0000256" key="1">
    <source>
        <dbReference type="SAM" id="MobiDB-lite"/>
    </source>
</evidence>
<dbReference type="Proteomes" id="UP000192330">
    <property type="component" value="Unassembled WGS sequence"/>
</dbReference>
<evidence type="ECO:0000313" key="2">
    <source>
        <dbReference type="EMBL" id="SMD00918.1"/>
    </source>
</evidence>
<gene>
    <name evidence="2" type="ORF">SAMN06295998_1187</name>
</gene>
<organism evidence="2 3">
    <name type="scientific">Primorskyibacter flagellatus</name>
    <dbReference type="NCBI Taxonomy" id="1387277"/>
    <lineage>
        <taxon>Bacteria</taxon>
        <taxon>Pseudomonadati</taxon>
        <taxon>Pseudomonadota</taxon>
        <taxon>Alphaproteobacteria</taxon>
        <taxon>Rhodobacterales</taxon>
        <taxon>Roseobacteraceae</taxon>
        <taxon>Primorskyibacter</taxon>
    </lineage>
</organism>